<dbReference type="GO" id="GO:0005096">
    <property type="term" value="F:GTPase activator activity"/>
    <property type="evidence" value="ECO:0007669"/>
    <property type="project" value="UniProtKB-KW"/>
</dbReference>
<dbReference type="GO" id="GO:0007165">
    <property type="term" value="P:signal transduction"/>
    <property type="evidence" value="ECO:0007669"/>
    <property type="project" value="InterPro"/>
</dbReference>
<evidence type="ECO:0000313" key="7">
    <source>
        <dbReference type="Proteomes" id="UP000055024"/>
    </source>
</evidence>
<dbReference type="InterPro" id="IPR047165">
    <property type="entry name" value="RHG17/44/SH3BP1-like"/>
</dbReference>
<proteinExistence type="predicted"/>
<accession>A0A0V1I5F2</accession>
<dbReference type="PANTHER" id="PTHR14130:SF14">
    <property type="entry name" value="RHO GTPASE-ACTIVATING PROTEIN 92B"/>
    <property type="match status" value="1"/>
</dbReference>
<reference evidence="6 7" key="1">
    <citation type="submission" date="2015-01" db="EMBL/GenBank/DDBJ databases">
        <title>Evolution of Trichinella species and genotypes.</title>
        <authorList>
            <person name="Korhonen P.K."/>
            <person name="Edoardo P."/>
            <person name="Giuseppe L.R."/>
            <person name="Gasser R.B."/>
        </authorList>
    </citation>
    <scope>NUCLEOTIDE SEQUENCE [LARGE SCALE GENOMIC DNA]</scope>
    <source>
        <strain evidence="6">ISS1029</strain>
    </source>
</reference>
<feature type="region of interest" description="Disordered" evidence="4">
    <location>
        <begin position="578"/>
        <end position="645"/>
    </location>
</feature>
<dbReference type="Gene3D" id="1.10.555.10">
    <property type="entry name" value="Rho GTPase activation protein"/>
    <property type="match status" value="1"/>
</dbReference>
<dbReference type="AlphaFoldDB" id="A0A0V1I5F2"/>
<feature type="region of interest" description="Disordered" evidence="4">
    <location>
        <begin position="656"/>
        <end position="675"/>
    </location>
</feature>
<dbReference type="InterPro" id="IPR000198">
    <property type="entry name" value="RhoGAP_dom"/>
</dbReference>
<feature type="non-terminal residue" evidence="6">
    <location>
        <position position="1"/>
    </location>
</feature>
<dbReference type="PANTHER" id="PTHR14130">
    <property type="entry name" value="3BP-1 RELATED RHOGAP"/>
    <property type="match status" value="1"/>
</dbReference>
<dbReference type="InterPro" id="IPR008936">
    <property type="entry name" value="Rho_GTPase_activation_prot"/>
</dbReference>
<feature type="compositionally biased region" description="Basic and acidic residues" evidence="4">
    <location>
        <begin position="632"/>
        <end position="645"/>
    </location>
</feature>
<comment type="caution">
    <text evidence="6">The sequence shown here is derived from an EMBL/GenBank/DDBJ whole genome shotgun (WGS) entry which is preliminary data.</text>
</comment>
<dbReference type="GO" id="GO:0035020">
    <property type="term" value="P:regulation of Rac protein signal transduction"/>
    <property type="evidence" value="ECO:0007669"/>
    <property type="project" value="TreeGrafter"/>
</dbReference>
<feature type="region of interest" description="Disordered" evidence="4">
    <location>
        <begin position="753"/>
        <end position="780"/>
    </location>
</feature>
<keyword evidence="1" id="KW-0343">GTPase activation</keyword>
<dbReference type="PROSITE" id="PS50238">
    <property type="entry name" value="RHOGAP"/>
    <property type="match status" value="1"/>
</dbReference>
<evidence type="ECO:0000313" key="6">
    <source>
        <dbReference type="EMBL" id="KRZ17141.1"/>
    </source>
</evidence>
<feature type="compositionally biased region" description="Polar residues" evidence="4">
    <location>
        <begin position="656"/>
        <end position="671"/>
    </location>
</feature>
<feature type="coiled-coil region" evidence="3">
    <location>
        <begin position="178"/>
        <end position="222"/>
    </location>
</feature>
<dbReference type="OrthoDB" id="19923at2759"/>
<feature type="region of interest" description="Disordered" evidence="4">
    <location>
        <begin position="519"/>
        <end position="559"/>
    </location>
</feature>
<feature type="domain" description="Rho-GAP" evidence="5">
    <location>
        <begin position="281"/>
        <end position="467"/>
    </location>
</feature>
<keyword evidence="7" id="KW-1185">Reference proteome</keyword>
<dbReference type="Pfam" id="PF00620">
    <property type="entry name" value="RhoGAP"/>
    <property type="match status" value="1"/>
</dbReference>
<name>A0A0V1I5F2_9BILA</name>
<dbReference type="Proteomes" id="UP000055024">
    <property type="component" value="Unassembled WGS sequence"/>
</dbReference>
<sequence>LLNKNNQPSCDQARFLYFSLFSFSSLVKMENLRKHMYRVQQLAQQTVGMAEKSEVRSEDLLNVEQRVETMVEILQRFKSKLGDCLRSRSKEENMEKRRKKVDEYNLALTLFQESKHLNTLCTNGDSLLSSVMSLYASSLFLIVDDMVRLDMDIEKQVFENLMPFLEAQKSVIHIKEKLKRLVLDMDAAKTRLAAAQSRGEKVEQIQDELANAQIRVENCKDSLATEVFNIASKEIDMANLFSTLIKLQMEFFETTHRSLESCLSLVNDRIAKHPRRPVFGCPLDEHLRNNGREIALVLEVCCSALNEIGLNAEGIFRISGNALKIRRLKASFDAGEIELSEFEHDPHSIAGVLKQYLRELPDPLLCTAYYVDWMKAVGKENLVDRLESVKRVLESLPEANYNNVYYLMTFLSRIAQNQHVTKMSAQNLAIVFGPNVLWNPDSETSYVPDSQVGVLVECLINNASYFFPNEIQFTSPLIAPLYGCRSSGYDTDSLERNSVESLISNSKESNEIMHVVHQKGNCTSTQDSKRCSDISSVASKPMSQQRKAKQPAPPPPADELVVETTEMGREFLNLSIFNDQEQTTSQKKAPLTISLPVPKQRNSTKRFSEPKMLTAADIARTDQPPPQQQQQDDLKLHPKDSPKIRKDLTQGIEVGESSTANSMQHRSNSSLPARPPLPRVGALQGHFLGTLKSPSANVVKPLSKLTLRCEDDDAGEKQNAVNQQKKKKTNIWKVKLAEQEELDVVDSDGETISPCIVGTKPPPLPQKPKTFDSNSSTTKL</sequence>
<evidence type="ECO:0000259" key="5">
    <source>
        <dbReference type="PROSITE" id="PS50238"/>
    </source>
</evidence>
<feature type="compositionally biased region" description="Polar residues" evidence="4">
    <location>
        <begin position="578"/>
        <end position="587"/>
    </location>
</feature>
<keyword evidence="3" id="KW-0175">Coiled coil</keyword>
<dbReference type="EMBL" id="JYDP01000008">
    <property type="protein sequence ID" value="KRZ17141.1"/>
    <property type="molecule type" value="Genomic_DNA"/>
</dbReference>
<dbReference type="InterPro" id="IPR027267">
    <property type="entry name" value="AH/BAR_dom_sf"/>
</dbReference>
<dbReference type="STRING" id="268475.A0A0V1I5F2"/>
<dbReference type="SUPFAM" id="SSF48350">
    <property type="entry name" value="GTPase activation domain, GAP"/>
    <property type="match status" value="1"/>
</dbReference>
<evidence type="ECO:0000256" key="3">
    <source>
        <dbReference type="SAM" id="Coils"/>
    </source>
</evidence>
<feature type="compositionally biased region" description="Polar residues" evidence="4">
    <location>
        <begin position="533"/>
        <end position="543"/>
    </location>
</feature>
<dbReference type="FunFam" id="1.10.555.10:FF:000001">
    <property type="entry name" value="Rho GTPase activating protein 44"/>
    <property type="match status" value="1"/>
</dbReference>
<evidence type="ECO:0000256" key="4">
    <source>
        <dbReference type="SAM" id="MobiDB-lite"/>
    </source>
</evidence>
<evidence type="ECO:0000256" key="1">
    <source>
        <dbReference type="ARBA" id="ARBA00022468"/>
    </source>
</evidence>
<dbReference type="InterPro" id="IPR004148">
    <property type="entry name" value="BAR_dom"/>
</dbReference>
<dbReference type="SMART" id="SM00324">
    <property type="entry name" value="RhoGAP"/>
    <property type="match status" value="1"/>
</dbReference>
<evidence type="ECO:0000256" key="2">
    <source>
        <dbReference type="ARBA" id="ARBA00022553"/>
    </source>
</evidence>
<organism evidence="6 7">
    <name type="scientific">Trichinella zimbabwensis</name>
    <dbReference type="NCBI Taxonomy" id="268475"/>
    <lineage>
        <taxon>Eukaryota</taxon>
        <taxon>Metazoa</taxon>
        <taxon>Ecdysozoa</taxon>
        <taxon>Nematoda</taxon>
        <taxon>Enoplea</taxon>
        <taxon>Dorylaimia</taxon>
        <taxon>Trichinellida</taxon>
        <taxon>Trichinellidae</taxon>
        <taxon>Trichinella</taxon>
    </lineage>
</organism>
<dbReference type="GO" id="GO:0032956">
    <property type="term" value="P:regulation of actin cytoskeleton organization"/>
    <property type="evidence" value="ECO:0007669"/>
    <property type="project" value="TreeGrafter"/>
</dbReference>
<dbReference type="Gene3D" id="1.20.1270.60">
    <property type="entry name" value="Arfaptin homology (AH) domain/BAR domain"/>
    <property type="match status" value="1"/>
</dbReference>
<dbReference type="SMART" id="SM00721">
    <property type="entry name" value="BAR"/>
    <property type="match status" value="1"/>
</dbReference>
<feature type="compositionally biased region" description="Polar residues" evidence="4">
    <location>
        <begin position="771"/>
        <end position="780"/>
    </location>
</feature>
<dbReference type="GO" id="GO:0005737">
    <property type="term" value="C:cytoplasm"/>
    <property type="evidence" value="ECO:0007669"/>
    <property type="project" value="InterPro"/>
</dbReference>
<keyword evidence="2" id="KW-0597">Phosphoprotein</keyword>
<dbReference type="SUPFAM" id="SSF103657">
    <property type="entry name" value="BAR/IMD domain-like"/>
    <property type="match status" value="1"/>
</dbReference>
<gene>
    <name evidence="6" type="primary">Arhgap44</name>
    <name evidence="6" type="ORF">T11_13095</name>
</gene>
<protein>
    <submittedName>
        <fullName evidence="6">Rho GTPase-activating protein 44</fullName>
    </submittedName>
</protein>
<dbReference type="Pfam" id="PF03114">
    <property type="entry name" value="BAR"/>
    <property type="match status" value="1"/>
</dbReference>